<dbReference type="PANTHER" id="PTHR38593:SF1">
    <property type="entry name" value="BLR2558 PROTEIN"/>
    <property type="match status" value="1"/>
</dbReference>
<evidence type="ECO:0000259" key="2">
    <source>
        <dbReference type="Pfam" id="PF13628"/>
    </source>
</evidence>
<sequence>MRTIKRMHILAGMTLMLIGCLSAYSQENPKLSDPEVASVAVVANQIDISYAEIAMKRSKNKDVLEFAQRMLTDHKAVIEQAVALVTKLSVTPKDNAVSQSLLEGAKETKKMLQKASKKKFDQVYIDNEVAYHEAVIEAIKNLLIPESENSELKELLTNVLPALEAHLEHAKMVQKKVSKY</sequence>
<keyword evidence="1" id="KW-0732">Signal</keyword>
<name>A0A6P0UP24_9FLAO</name>
<feature type="domain" description="DUF4142" evidence="2">
    <location>
        <begin position="32"/>
        <end position="172"/>
    </location>
</feature>
<dbReference type="EMBL" id="JAABOO010000002">
    <property type="protein sequence ID" value="NER13688.1"/>
    <property type="molecule type" value="Genomic_DNA"/>
</dbReference>
<organism evidence="3 4">
    <name type="scientific">Leptobacterium flavescens</name>
    <dbReference type="NCBI Taxonomy" id="472055"/>
    <lineage>
        <taxon>Bacteria</taxon>
        <taxon>Pseudomonadati</taxon>
        <taxon>Bacteroidota</taxon>
        <taxon>Flavobacteriia</taxon>
        <taxon>Flavobacteriales</taxon>
        <taxon>Flavobacteriaceae</taxon>
        <taxon>Leptobacterium</taxon>
    </lineage>
</organism>
<dbReference type="PANTHER" id="PTHR38593">
    <property type="entry name" value="BLR2558 PROTEIN"/>
    <property type="match status" value="1"/>
</dbReference>
<dbReference type="InterPro" id="IPR012347">
    <property type="entry name" value="Ferritin-like"/>
</dbReference>
<keyword evidence="4" id="KW-1185">Reference proteome</keyword>
<evidence type="ECO:0000256" key="1">
    <source>
        <dbReference type="SAM" id="SignalP"/>
    </source>
</evidence>
<accession>A0A6P0UP24</accession>
<dbReference type="Proteomes" id="UP000468581">
    <property type="component" value="Unassembled WGS sequence"/>
</dbReference>
<feature type="signal peptide" evidence="1">
    <location>
        <begin position="1"/>
        <end position="25"/>
    </location>
</feature>
<gene>
    <name evidence="3" type="ORF">GWK08_09580</name>
</gene>
<evidence type="ECO:0000313" key="4">
    <source>
        <dbReference type="Proteomes" id="UP000468581"/>
    </source>
</evidence>
<dbReference type="RefSeq" id="WP_163606775.1">
    <property type="nucleotide sequence ID" value="NZ_JAABOO010000002.1"/>
</dbReference>
<proteinExistence type="predicted"/>
<protein>
    <submittedName>
        <fullName evidence="3">DUF4142 domain-containing protein</fullName>
    </submittedName>
</protein>
<feature type="chain" id="PRO_5026773817" evidence="1">
    <location>
        <begin position="26"/>
        <end position="180"/>
    </location>
</feature>
<reference evidence="3 4" key="1">
    <citation type="submission" date="2020-01" db="EMBL/GenBank/DDBJ databases">
        <title>Leptobacterium flavescens.</title>
        <authorList>
            <person name="Wang G."/>
        </authorList>
    </citation>
    <scope>NUCLEOTIDE SEQUENCE [LARGE SCALE GENOMIC DNA]</scope>
    <source>
        <strain evidence="3 4">KCTC 22160</strain>
    </source>
</reference>
<evidence type="ECO:0000313" key="3">
    <source>
        <dbReference type="EMBL" id="NER13688.1"/>
    </source>
</evidence>
<dbReference type="Pfam" id="PF13628">
    <property type="entry name" value="DUF4142"/>
    <property type="match status" value="1"/>
</dbReference>
<dbReference type="AlphaFoldDB" id="A0A6P0UP24"/>
<dbReference type="Gene3D" id="1.20.1260.10">
    <property type="match status" value="1"/>
</dbReference>
<dbReference type="PROSITE" id="PS51257">
    <property type="entry name" value="PROKAR_LIPOPROTEIN"/>
    <property type="match status" value="1"/>
</dbReference>
<comment type="caution">
    <text evidence="3">The sequence shown here is derived from an EMBL/GenBank/DDBJ whole genome shotgun (WGS) entry which is preliminary data.</text>
</comment>
<dbReference type="InterPro" id="IPR025419">
    <property type="entry name" value="DUF4142"/>
</dbReference>